<evidence type="ECO:0000313" key="1">
    <source>
        <dbReference type="EMBL" id="QHT98024.1"/>
    </source>
</evidence>
<accession>A0A6C0IXF5</accession>
<name>A0A6C0IXF5_9ZZZZ</name>
<protein>
    <submittedName>
        <fullName evidence="1">Uncharacterized protein</fullName>
    </submittedName>
</protein>
<dbReference type="AlphaFoldDB" id="A0A6C0IXF5"/>
<proteinExistence type="predicted"/>
<organism evidence="1">
    <name type="scientific">viral metagenome</name>
    <dbReference type="NCBI Taxonomy" id="1070528"/>
    <lineage>
        <taxon>unclassified sequences</taxon>
        <taxon>metagenomes</taxon>
        <taxon>organismal metagenomes</taxon>
    </lineage>
</organism>
<reference evidence="1" key="1">
    <citation type="journal article" date="2020" name="Nature">
        <title>Giant virus diversity and host interactions through global metagenomics.</title>
        <authorList>
            <person name="Schulz F."/>
            <person name="Roux S."/>
            <person name="Paez-Espino D."/>
            <person name="Jungbluth S."/>
            <person name="Walsh D.A."/>
            <person name="Denef V.J."/>
            <person name="McMahon K.D."/>
            <person name="Konstantinidis K.T."/>
            <person name="Eloe-Fadrosh E.A."/>
            <person name="Kyrpides N.C."/>
            <person name="Woyke T."/>
        </authorList>
    </citation>
    <scope>NUCLEOTIDE SEQUENCE</scope>
    <source>
        <strain evidence="1">GVMAG-M-3300025626-8</strain>
    </source>
</reference>
<dbReference type="EMBL" id="MN740286">
    <property type="protein sequence ID" value="QHT98024.1"/>
    <property type="molecule type" value="Genomic_DNA"/>
</dbReference>
<sequence>MDFFELLKISTIGPQHLRLNEDVLRLIQEFMQEPKVLLICKHCECVLLSEKKNIMFMHIEYFTDIEYISHVCYNCSRFKDVKKYFGAENLDDP</sequence>